<accession>A0A8J4B395</accession>
<evidence type="ECO:0000256" key="1">
    <source>
        <dbReference type="ARBA" id="ARBA00023125"/>
    </source>
</evidence>
<sequence>MKPISVPFLTLKRKESGQNKPQHHTHPVVASSFNQSPPVPAIPFISLKNKGNVFNQPNQHTQKATDLQAEDQAVSSTALSGTAQRAIQPPQNYASSTDIQDNSFSRPSKRGKAPPLQARQEAAGAQALNSADPEVTSLIRGILCQGIIDTQPELLELSEQMIRNARHTRAPSTWKQYDPALRSFIEFCNKFQLPPIGTGPRMVAMFLTEKLNEAQARQIGPQLVEHHSAAISVLQELAGIPSPCASPLCSVVREAARRTLHGSQRECGVATPDEINQLIEYHLHEETPLLTRMIITCAVLAFAGLMRYNDLSHILVHRELLHIYRDRAEIYLFRSKTDQYCKGDIVTIGRIGGPHCPVSLLETLLSIRGYKR</sequence>
<reference evidence="3" key="1">
    <citation type="journal article" date="2021" name="Proc. Natl. Acad. Sci. U.S.A.">
        <title>Three genomes in the algal genus Volvox reveal the fate of a haploid sex-determining region after a transition to homothallism.</title>
        <authorList>
            <person name="Yamamoto K."/>
            <person name="Hamaji T."/>
            <person name="Kawai-Toyooka H."/>
            <person name="Matsuzaki R."/>
            <person name="Takahashi F."/>
            <person name="Nishimura Y."/>
            <person name="Kawachi M."/>
            <person name="Noguchi H."/>
            <person name="Minakuchi Y."/>
            <person name="Umen J.G."/>
            <person name="Toyoda A."/>
            <person name="Nozaki H."/>
        </authorList>
    </citation>
    <scope>NUCLEOTIDE SEQUENCE</scope>
    <source>
        <strain evidence="3">NIES-3780</strain>
    </source>
</reference>
<dbReference type="InterPro" id="IPR010998">
    <property type="entry name" value="Integrase_recombinase_N"/>
</dbReference>
<dbReference type="Proteomes" id="UP000747399">
    <property type="component" value="Unassembled WGS sequence"/>
</dbReference>
<keyword evidence="4" id="KW-1185">Reference proteome</keyword>
<dbReference type="Gene3D" id="1.10.150.130">
    <property type="match status" value="1"/>
</dbReference>
<dbReference type="GO" id="GO:0003677">
    <property type="term" value="F:DNA binding"/>
    <property type="evidence" value="ECO:0007669"/>
    <property type="project" value="UniProtKB-KW"/>
</dbReference>
<name>A0A8J4B395_9CHLO</name>
<evidence type="ECO:0008006" key="5">
    <source>
        <dbReference type="Google" id="ProtNLM"/>
    </source>
</evidence>
<proteinExistence type="predicted"/>
<organism evidence="3 4">
    <name type="scientific">Volvox africanus</name>
    <dbReference type="NCBI Taxonomy" id="51714"/>
    <lineage>
        <taxon>Eukaryota</taxon>
        <taxon>Viridiplantae</taxon>
        <taxon>Chlorophyta</taxon>
        <taxon>core chlorophytes</taxon>
        <taxon>Chlorophyceae</taxon>
        <taxon>CS clade</taxon>
        <taxon>Chlamydomonadales</taxon>
        <taxon>Volvocaceae</taxon>
        <taxon>Volvox</taxon>
    </lineage>
</organism>
<feature type="region of interest" description="Disordered" evidence="2">
    <location>
        <begin position="50"/>
        <end position="116"/>
    </location>
</feature>
<comment type="caution">
    <text evidence="3">The sequence shown here is derived from an EMBL/GenBank/DDBJ whole genome shotgun (WGS) entry which is preliminary data.</text>
</comment>
<dbReference type="SUPFAM" id="SSF47823">
    <property type="entry name" value="lambda integrase-like, N-terminal domain"/>
    <property type="match status" value="1"/>
</dbReference>
<evidence type="ECO:0000313" key="4">
    <source>
        <dbReference type="Proteomes" id="UP000747399"/>
    </source>
</evidence>
<keyword evidence="1" id="KW-0238">DNA-binding</keyword>
<dbReference type="PANTHER" id="PTHR34605:SF4">
    <property type="entry name" value="DNA ADENINE METHYLTRANSFERASE"/>
    <property type="match status" value="1"/>
</dbReference>
<dbReference type="EMBL" id="BNCO01000012">
    <property type="protein sequence ID" value="GIL52202.1"/>
    <property type="molecule type" value="Genomic_DNA"/>
</dbReference>
<feature type="compositionally biased region" description="Polar residues" evidence="2">
    <location>
        <begin position="73"/>
        <end position="106"/>
    </location>
</feature>
<evidence type="ECO:0000256" key="2">
    <source>
        <dbReference type="SAM" id="MobiDB-lite"/>
    </source>
</evidence>
<protein>
    <recommendedName>
        <fullName evidence="5">Core-binding (CB) domain-containing protein</fullName>
    </recommendedName>
</protein>
<feature type="region of interest" description="Disordered" evidence="2">
    <location>
        <begin position="1"/>
        <end position="35"/>
    </location>
</feature>
<evidence type="ECO:0000313" key="3">
    <source>
        <dbReference type="EMBL" id="GIL52202.1"/>
    </source>
</evidence>
<dbReference type="InterPro" id="IPR052925">
    <property type="entry name" value="Phage_Integrase-like_Recomb"/>
</dbReference>
<feature type="compositionally biased region" description="Polar residues" evidence="2">
    <location>
        <begin position="52"/>
        <end position="65"/>
    </location>
</feature>
<gene>
    <name evidence="3" type="ORF">Vafri_7910</name>
</gene>
<dbReference type="PANTHER" id="PTHR34605">
    <property type="entry name" value="PHAGE_INTEGRASE DOMAIN-CONTAINING PROTEIN"/>
    <property type="match status" value="1"/>
</dbReference>
<dbReference type="AlphaFoldDB" id="A0A8J4B395"/>